<keyword evidence="8" id="KW-1278">Translocase</keyword>
<proteinExistence type="inferred from homology"/>
<evidence type="ECO:0000256" key="5">
    <source>
        <dbReference type="ARBA" id="ARBA00022448"/>
    </source>
</evidence>
<keyword evidence="5" id="KW-0813">Transport</keyword>
<evidence type="ECO:0000256" key="15">
    <source>
        <dbReference type="ARBA" id="ARBA00049551"/>
    </source>
</evidence>
<evidence type="ECO:0000256" key="2">
    <source>
        <dbReference type="ARBA" id="ARBA00005698"/>
    </source>
</evidence>
<dbReference type="EMBL" id="KJ938491">
    <property type="protein sequence ID" value="AIS38213.1"/>
    <property type="molecule type" value="Genomic_DNA"/>
</dbReference>
<feature type="transmembrane region" description="Helical" evidence="16">
    <location>
        <begin position="136"/>
        <end position="156"/>
    </location>
</feature>
<accession>A0A0H3UL22</accession>
<keyword evidence="10 16" id="KW-1133">Transmembrane helix</keyword>
<gene>
    <name evidence="17" type="primary">NADH6</name>
</gene>
<comment type="catalytic activity">
    <reaction evidence="15">
        <text>a ubiquinone + NADH + 5 H(+)(in) = a ubiquinol + NAD(+) + 4 H(+)(out)</text>
        <dbReference type="Rhea" id="RHEA:29091"/>
        <dbReference type="Rhea" id="RHEA-COMP:9565"/>
        <dbReference type="Rhea" id="RHEA-COMP:9566"/>
        <dbReference type="ChEBI" id="CHEBI:15378"/>
        <dbReference type="ChEBI" id="CHEBI:16389"/>
        <dbReference type="ChEBI" id="CHEBI:17976"/>
        <dbReference type="ChEBI" id="CHEBI:57540"/>
        <dbReference type="ChEBI" id="CHEBI:57945"/>
        <dbReference type="EC" id="7.1.1.2"/>
    </reaction>
</comment>
<sequence length="167" mass="19307">MTKLAMLSLMSTTLFMFTNHPLSMGLTLLLQTLTISLITGNLALNFWYSYIIFIVMVGGVMVLFLYMMSVASNEKFKFSFKATITMMFITPAITIILFKDNLLTHLLFKNQEIMMIYVNNTNFTPMSKYFNFPSNMMMIFLMIYLLMTLIAVVKITNIQHGPLRQKN</sequence>
<evidence type="ECO:0000256" key="16">
    <source>
        <dbReference type="SAM" id="Phobius"/>
    </source>
</evidence>
<feature type="transmembrane region" description="Helical" evidence="16">
    <location>
        <begin position="78"/>
        <end position="98"/>
    </location>
</feature>
<keyword evidence="7 16" id="KW-0812">Transmembrane</keyword>
<keyword evidence="12 17" id="KW-0496">Mitochondrion</keyword>
<evidence type="ECO:0000256" key="9">
    <source>
        <dbReference type="ARBA" id="ARBA00022982"/>
    </source>
</evidence>
<feature type="transmembrane region" description="Helical" evidence="16">
    <location>
        <begin position="46"/>
        <end position="66"/>
    </location>
</feature>
<evidence type="ECO:0000256" key="11">
    <source>
        <dbReference type="ARBA" id="ARBA00023027"/>
    </source>
</evidence>
<dbReference type="InterPro" id="IPR050269">
    <property type="entry name" value="ComplexI_Subunit6"/>
</dbReference>
<protein>
    <recommendedName>
        <fullName evidence="4">NADH-ubiquinone oxidoreductase chain 6</fullName>
        <ecNumber evidence="3">7.1.1.2</ecNumber>
    </recommendedName>
    <alternativeName>
        <fullName evidence="14">NADH dehydrogenase subunit 6</fullName>
    </alternativeName>
</protein>
<reference evidence="17" key="1">
    <citation type="submission" date="2014-06" db="EMBL/GenBank/DDBJ databases">
        <title>Organization, phylogenetic informative rearrangements and comparative analysis of the mitochondrial genome of bioluminescent Elateroidea (Coleoptera: Polyphaga).</title>
        <authorList>
            <person name="Amaral D.T."/>
            <person name="Mitani Y."/>
            <person name="Ohmiya Y."/>
            <person name="Viviani V."/>
        </authorList>
    </citation>
    <scope>NUCLEOTIDE SEQUENCE</scope>
</reference>
<dbReference type="GO" id="GO:0031966">
    <property type="term" value="C:mitochondrial membrane"/>
    <property type="evidence" value="ECO:0007669"/>
    <property type="project" value="UniProtKB-SubCell"/>
</dbReference>
<keyword evidence="13 16" id="KW-0472">Membrane</keyword>
<evidence type="ECO:0000256" key="7">
    <source>
        <dbReference type="ARBA" id="ARBA00022692"/>
    </source>
</evidence>
<evidence type="ECO:0000256" key="12">
    <source>
        <dbReference type="ARBA" id="ARBA00023128"/>
    </source>
</evidence>
<evidence type="ECO:0000256" key="1">
    <source>
        <dbReference type="ARBA" id="ARBA00004225"/>
    </source>
</evidence>
<comment type="subcellular location">
    <subcellularLocation>
        <location evidence="1">Mitochondrion membrane</location>
        <topology evidence="1">Multi-pass membrane protein</topology>
    </subcellularLocation>
</comment>
<evidence type="ECO:0000256" key="8">
    <source>
        <dbReference type="ARBA" id="ARBA00022967"/>
    </source>
</evidence>
<organism evidence="17">
    <name type="scientific">Teslasena femoralis</name>
    <dbReference type="NCBI Taxonomy" id="1622175"/>
    <lineage>
        <taxon>Eukaryota</taxon>
        <taxon>Metazoa</taxon>
        <taxon>Ecdysozoa</taxon>
        <taxon>Arthropoda</taxon>
        <taxon>Hexapoda</taxon>
        <taxon>Insecta</taxon>
        <taxon>Pterygota</taxon>
        <taxon>Neoptera</taxon>
        <taxon>Endopterygota</taxon>
        <taxon>Coleoptera</taxon>
        <taxon>Polyphaga</taxon>
        <taxon>Elateriformia</taxon>
        <taxon>Elateroidea</taxon>
        <taxon>Elateridae</taxon>
        <taxon>Physodactylinae</taxon>
        <taxon>Teslasena</taxon>
    </lineage>
</organism>
<dbReference type="PANTHER" id="PTHR11435">
    <property type="entry name" value="NADH UBIQUINONE OXIDOREDUCTASE SUBUNIT ND6"/>
    <property type="match status" value="1"/>
</dbReference>
<dbReference type="GO" id="GO:0008137">
    <property type="term" value="F:NADH dehydrogenase (ubiquinone) activity"/>
    <property type="evidence" value="ECO:0007669"/>
    <property type="project" value="UniProtKB-EC"/>
</dbReference>
<keyword evidence="9" id="KW-0249">Electron transport</keyword>
<dbReference type="EC" id="7.1.1.2" evidence="3"/>
<evidence type="ECO:0000256" key="6">
    <source>
        <dbReference type="ARBA" id="ARBA00022660"/>
    </source>
</evidence>
<geneLocation type="mitochondrion" evidence="17"/>
<keyword evidence="6" id="KW-0679">Respiratory chain</keyword>
<evidence type="ECO:0000256" key="14">
    <source>
        <dbReference type="ARBA" id="ARBA00031019"/>
    </source>
</evidence>
<evidence type="ECO:0000256" key="13">
    <source>
        <dbReference type="ARBA" id="ARBA00023136"/>
    </source>
</evidence>
<evidence type="ECO:0000256" key="3">
    <source>
        <dbReference type="ARBA" id="ARBA00012944"/>
    </source>
</evidence>
<evidence type="ECO:0000313" key="17">
    <source>
        <dbReference type="EMBL" id="AIS38213.1"/>
    </source>
</evidence>
<comment type="similarity">
    <text evidence="2">Belongs to the complex I subunit 6 family.</text>
</comment>
<evidence type="ECO:0000256" key="4">
    <source>
        <dbReference type="ARBA" id="ARBA00021095"/>
    </source>
</evidence>
<dbReference type="PANTHER" id="PTHR11435:SF1">
    <property type="entry name" value="NADH-UBIQUINONE OXIDOREDUCTASE CHAIN 6"/>
    <property type="match status" value="1"/>
</dbReference>
<keyword evidence="11" id="KW-0520">NAD</keyword>
<dbReference type="AlphaFoldDB" id="A0A0H3UL22"/>
<name>A0A0H3UL22_9COLE</name>
<evidence type="ECO:0000256" key="10">
    <source>
        <dbReference type="ARBA" id="ARBA00022989"/>
    </source>
</evidence>